<comment type="caution">
    <text evidence="3">The sequence shown here is derived from an EMBL/GenBank/DDBJ whole genome shotgun (WGS) entry which is preliminary data.</text>
</comment>
<feature type="compositionally biased region" description="Polar residues" evidence="1">
    <location>
        <begin position="180"/>
        <end position="211"/>
    </location>
</feature>
<evidence type="ECO:0000256" key="2">
    <source>
        <dbReference type="SAM" id="SignalP"/>
    </source>
</evidence>
<dbReference type="Proteomes" id="UP000642829">
    <property type="component" value="Unassembled WGS sequence"/>
</dbReference>
<reference evidence="3" key="2">
    <citation type="submission" date="2020-09" db="EMBL/GenBank/DDBJ databases">
        <authorList>
            <person name="Sun Q."/>
            <person name="Kim S."/>
        </authorList>
    </citation>
    <scope>NUCLEOTIDE SEQUENCE</scope>
    <source>
        <strain evidence="3">KCTC 12870</strain>
    </source>
</reference>
<name>A0A8J3DEY8_9BACT</name>
<evidence type="ECO:0000256" key="1">
    <source>
        <dbReference type="SAM" id="MobiDB-lite"/>
    </source>
</evidence>
<sequence>MPLKKTYSLLSLLMITLSAMASPANLRADNTEIDDSLGELESLYKGVLPWVARLYDPKSGGFYESIGLREGKEPRDFGPDIQATHFAFSLIRSSDLLASMPPEVKGKLILYFQSRQNPETGYFSDPDYPDMLDNQRIMARALSFSVASLRSLGAAPLYPLPGKPRASANAPTRIELAASKTGQIVKTNQGPEETAPTASSSNRIPPASTNKDNAESNPDLEDKESASDNVYIVPNSKTLSIEIQANTPPHLASTEAFHQWLDERPWHFAWTAMDNIQSQQTLINSLPEPYRTTIIDKAIAYISERQEANTGLIGGGTPEVRLSGAFKLVLFFRAMKRPIPHTEEIQKTVIEWLESEPETEKIYFVRNTIDMLDILVEETGQNLTNEQMVAVINFATRELKRYLQSDGGFSRFTYGFYISPNDLYLSDADRIPAQAGPQGQLNGTTMAIRTRAALYTLAGRKTPSLRMYDFWDVALADGEHEPSQVEK</sequence>
<protein>
    <submittedName>
        <fullName evidence="3">Uncharacterized protein</fullName>
    </submittedName>
</protein>
<reference evidence="3" key="1">
    <citation type="journal article" date="2014" name="Int. J. Syst. Evol. Microbiol.">
        <title>Complete genome sequence of Corynebacterium casei LMG S-19264T (=DSM 44701T), isolated from a smear-ripened cheese.</title>
        <authorList>
            <consortium name="US DOE Joint Genome Institute (JGI-PGF)"/>
            <person name="Walter F."/>
            <person name="Albersmeier A."/>
            <person name="Kalinowski J."/>
            <person name="Ruckert C."/>
        </authorList>
    </citation>
    <scope>NUCLEOTIDE SEQUENCE</scope>
    <source>
        <strain evidence="3">KCTC 12870</strain>
    </source>
</reference>
<gene>
    <name evidence="3" type="ORF">GCM10007047_33310</name>
</gene>
<feature type="chain" id="PRO_5035242057" evidence="2">
    <location>
        <begin position="22"/>
        <end position="487"/>
    </location>
</feature>
<feature type="region of interest" description="Disordered" evidence="1">
    <location>
        <begin position="178"/>
        <end position="228"/>
    </location>
</feature>
<evidence type="ECO:0000313" key="3">
    <source>
        <dbReference type="EMBL" id="GHC13320.1"/>
    </source>
</evidence>
<dbReference type="RefSeq" id="WP_189517399.1">
    <property type="nucleotide sequence ID" value="NZ_BMXG01000032.1"/>
</dbReference>
<feature type="signal peptide" evidence="2">
    <location>
        <begin position="1"/>
        <end position="21"/>
    </location>
</feature>
<keyword evidence="4" id="KW-1185">Reference proteome</keyword>
<dbReference type="EMBL" id="BMXG01000032">
    <property type="protein sequence ID" value="GHC13320.1"/>
    <property type="molecule type" value="Genomic_DNA"/>
</dbReference>
<keyword evidence="2" id="KW-0732">Signal</keyword>
<accession>A0A8J3DEY8</accession>
<dbReference type="AlphaFoldDB" id="A0A8J3DEY8"/>
<proteinExistence type="predicted"/>
<organism evidence="3 4">
    <name type="scientific">Cerasicoccus arenae</name>
    <dbReference type="NCBI Taxonomy" id="424488"/>
    <lineage>
        <taxon>Bacteria</taxon>
        <taxon>Pseudomonadati</taxon>
        <taxon>Verrucomicrobiota</taxon>
        <taxon>Opitutia</taxon>
        <taxon>Puniceicoccales</taxon>
        <taxon>Cerasicoccaceae</taxon>
        <taxon>Cerasicoccus</taxon>
    </lineage>
</organism>
<evidence type="ECO:0000313" key="4">
    <source>
        <dbReference type="Proteomes" id="UP000642829"/>
    </source>
</evidence>